<sequence length="129" mass="14917">MTRYLYEKDLRPMKYTILTSTKHDETVREIARHLDTTDAKLRRVMIRRLDMSLLENLQVRWEMGQRHADGNDQVAGELGCELFTRFIPLVDPGTMQSIYNETKAMMRDGSSADEALARGKARVREAILS</sequence>
<reference evidence="1 3" key="1">
    <citation type="submission" date="2016-01" db="EMBL/GenBank/DDBJ databases">
        <authorList>
            <person name="Manzoor S."/>
        </authorList>
    </citation>
    <scope>NUCLEOTIDE SEQUENCE [LARGE SCALE GENOMIC DNA]</scope>
    <source>
        <strain evidence="1">Methanoculleus sp MAB1</strain>
    </source>
</reference>
<dbReference type="OrthoDB" id="111092at2157"/>
<evidence type="ECO:0000313" key="3">
    <source>
        <dbReference type="Proteomes" id="UP000069850"/>
    </source>
</evidence>
<dbReference type="EMBL" id="JABMJE010000058">
    <property type="protein sequence ID" value="NQS78135.1"/>
    <property type="molecule type" value="Genomic_DNA"/>
</dbReference>
<reference evidence="2" key="2">
    <citation type="submission" date="2020-05" db="EMBL/GenBank/DDBJ databases">
        <title>The first insight into the ecology of ammonia-tolerant syntrophic propionate oxidizing bacteria.</title>
        <authorList>
            <person name="Singh A."/>
            <person name="Schnurer A."/>
            <person name="Westerholm M."/>
        </authorList>
    </citation>
    <scope>NUCLEOTIDE SEQUENCE</scope>
    <source>
        <strain evidence="2">MAG54</strain>
    </source>
</reference>
<dbReference type="AlphaFoldDB" id="A0A0X3BKY1"/>
<gene>
    <name evidence="2" type="ORF">HQQ74_05420</name>
    <name evidence="1" type="ORF">MMAB1_1579</name>
</gene>
<dbReference type="RefSeq" id="WP_014867149.1">
    <property type="nucleotide sequence ID" value="NZ_JAHAVR010000004.1"/>
</dbReference>
<dbReference type="Proteomes" id="UP000069850">
    <property type="component" value="Chromosome 1"/>
</dbReference>
<dbReference type="InterPro" id="IPR036606">
    <property type="entry name" value="EhaM-like_sf"/>
</dbReference>
<dbReference type="Proteomes" id="UP000737555">
    <property type="component" value="Unassembled WGS sequence"/>
</dbReference>
<dbReference type="KEGG" id="mema:MMAB1_1579"/>
<dbReference type="EMBL" id="LT158599">
    <property type="protein sequence ID" value="CVK32792.1"/>
    <property type="molecule type" value="Genomic_DNA"/>
</dbReference>
<dbReference type="OMA" id="YDSWRER"/>
<dbReference type="GeneID" id="27137420"/>
<dbReference type="GeneID" id="13355731"/>
<dbReference type="SUPFAM" id="SSF101332">
    <property type="entry name" value="Hypothetical protein MTH393"/>
    <property type="match status" value="1"/>
</dbReference>
<evidence type="ECO:0000313" key="2">
    <source>
        <dbReference type="EMBL" id="NQS78135.1"/>
    </source>
</evidence>
<dbReference type="Gene3D" id="1.10.3070.10">
    <property type="entry name" value="EhaM-like"/>
    <property type="match status" value="1"/>
</dbReference>
<proteinExistence type="predicted"/>
<accession>A0A0X3BKY1</accession>
<organism evidence="1 3">
    <name type="scientific">Methanoculleus bourgensis</name>
    <dbReference type="NCBI Taxonomy" id="83986"/>
    <lineage>
        <taxon>Archaea</taxon>
        <taxon>Methanobacteriati</taxon>
        <taxon>Methanobacteriota</taxon>
        <taxon>Stenosarchaea group</taxon>
        <taxon>Methanomicrobia</taxon>
        <taxon>Methanomicrobiales</taxon>
        <taxon>Methanomicrobiaceae</taxon>
        <taxon>Methanoculleus</taxon>
    </lineage>
</organism>
<name>A0A0X3BKY1_9EURY</name>
<protein>
    <submittedName>
        <fullName evidence="2">DUF1959 family protein</fullName>
    </submittedName>
</protein>
<evidence type="ECO:0000313" key="1">
    <source>
        <dbReference type="EMBL" id="CVK32792.1"/>
    </source>
</evidence>